<dbReference type="EMBL" id="AMRI01000013">
    <property type="protein sequence ID" value="EKE73071.1"/>
    <property type="molecule type" value="Genomic_DNA"/>
</dbReference>
<evidence type="ECO:0000259" key="1">
    <source>
        <dbReference type="Pfam" id="PF22481"/>
    </source>
</evidence>
<reference evidence="2 3" key="1">
    <citation type="journal article" date="2012" name="J. Bacteriol.">
        <title>Genome Sequence of Gallaecimonas xiamenensis Type Strain 3-C-1.</title>
        <authorList>
            <person name="Lai Q."/>
            <person name="Wang L."/>
            <person name="Wang W."/>
            <person name="Shao Z."/>
        </authorList>
    </citation>
    <scope>NUCLEOTIDE SEQUENCE [LARGE SCALE GENOMIC DNA]</scope>
    <source>
        <strain evidence="2 3">3-C-1</strain>
    </source>
</reference>
<protein>
    <recommendedName>
        <fullName evidence="1">DUF6985 domain-containing protein</fullName>
    </recommendedName>
</protein>
<proteinExistence type="predicted"/>
<evidence type="ECO:0000313" key="2">
    <source>
        <dbReference type="EMBL" id="EKE73071.1"/>
    </source>
</evidence>
<accession>K2IS39</accession>
<evidence type="ECO:0000313" key="3">
    <source>
        <dbReference type="Proteomes" id="UP000006755"/>
    </source>
</evidence>
<gene>
    <name evidence="2" type="ORF">B3C1_10657</name>
</gene>
<dbReference type="OrthoDB" id="6028394at2"/>
<dbReference type="InterPro" id="IPR054254">
    <property type="entry name" value="DUF6985"/>
</dbReference>
<name>K2IS39_9GAMM</name>
<feature type="domain" description="DUF6985" evidence="1">
    <location>
        <begin position="21"/>
        <end position="162"/>
    </location>
</feature>
<dbReference type="Proteomes" id="UP000006755">
    <property type="component" value="Unassembled WGS sequence"/>
</dbReference>
<dbReference type="Pfam" id="PF22481">
    <property type="entry name" value="DUF6985"/>
    <property type="match status" value="1"/>
</dbReference>
<organism evidence="2 3">
    <name type="scientific">Gallaecimonas xiamenensis 3-C-1</name>
    <dbReference type="NCBI Taxonomy" id="745411"/>
    <lineage>
        <taxon>Bacteria</taxon>
        <taxon>Pseudomonadati</taxon>
        <taxon>Pseudomonadota</taxon>
        <taxon>Gammaproteobacteria</taxon>
        <taxon>Enterobacterales</taxon>
        <taxon>Gallaecimonadaceae</taxon>
        <taxon>Gallaecimonas</taxon>
    </lineage>
</organism>
<comment type="caution">
    <text evidence="2">The sequence shown here is derived from an EMBL/GenBank/DDBJ whole genome shotgun (WGS) entry which is preliminary data.</text>
</comment>
<dbReference type="RefSeq" id="WP_008484766.1">
    <property type="nucleotide sequence ID" value="NZ_AMRI01000013.1"/>
</dbReference>
<sequence length="189" mass="21368">MQRIIGSLVFTKINSPHHKERYDLVSEQVEIPLLGGKAVAIDLNCSIEEIDEHEDEIAATLANFLSMAPERINDLKAHLFAFYQDFFLDVGDDLLDEMPYQENDENILDFISLSRVTLSHSEQTKRCYVVVSGGCDWEIEHGLSVSFENGNRLVWVGEASGDLYHTDAKGNVDTENLIYRGHFLSTKMA</sequence>
<dbReference type="AlphaFoldDB" id="K2IS39"/>
<keyword evidence="3" id="KW-1185">Reference proteome</keyword>
<dbReference type="eggNOG" id="ENOG5032SZU">
    <property type="taxonomic scope" value="Bacteria"/>
</dbReference>
<dbReference type="STRING" id="745411.B3C1_10657"/>